<dbReference type="InterPro" id="IPR011749">
    <property type="entry name" value="CHP02243"/>
</dbReference>
<gene>
    <name evidence="1" type="ORF">Adu01nite_27970</name>
</gene>
<dbReference type="Proteomes" id="UP000637628">
    <property type="component" value="Unassembled WGS sequence"/>
</dbReference>
<evidence type="ECO:0000313" key="2">
    <source>
        <dbReference type="Proteomes" id="UP000637628"/>
    </source>
</evidence>
<protein>
    <recommendedName>
        <fullName evidence="3">Baseplate assembly protein</fullName>
    </recommendedName>
</protein>
<dbReference type="RefSeq" id="WP_203727116.1">
    <property type="nucleotide sequence ID" value="NZ_BAAATX010000017.1"/>
</dbReference>
<name>A0ABQ3YV93_9ACTN</name>
<proteinExistence type="predicted"/>
<evidence type="ECO:0000313" key="1">
    <source>
        <dbReference type="EMBL" id="GIE01447.1"/>
    </source>
</evidence>
<organism evidence="1 2">
    <name type="scientific">Paractinoplanes durhamensis</name>
    <dbReference type="NCBI Taxonomy" id="113563"/>
    <lineage>
        <taxon>Bacteria</taxon>
        <taxon>Bacillati</taxon>
        <taxon>Actinomycetota</taxon>
        <taxon>Actinomycetes</taxon>
        <taxon>Micromonosporales</taxon>
        <taxon>Micromonosporaceae</taxon>
        <taxon>Paractinoplanes</taxon>
    </lineage>
</organism>
<accession>A0ABQ3YV93</accession>
<reference evidence="1 2" key="1">
    <citation type="submission" date="2021-01" db="EMBL/GenBank/DDBJ databases">
        <title>Whole genome shotgun sequence of Actinoplanes durhamensis NBRC 14914.</title>
        <authorList>
            <person name="Komaki H."/>
            <person name="Tamura T."/>
        </authorList>
    </citation>
    <scope>NUCLEOTIDE SEQUENCE [LARGE SCALE GENOMIC DNA]</scope>
    <source>
        <strain evidence="1 2">NBRC 14914</strain>
    </source>
</reference>
<dbReference type="EMBL" id="BOML01000022">
    <property type="protein sequence ID" value="GIE01447.1"/>
    <property type="molecule type" value="Genomic_DNA"/>
</dbReference>
<keyword evidence="2" id="KW-1185">Reference proteome</keyword>
<evidence type="ECO:0008006" key="3">
    <source>
        <dbReference type="Google" id="ProtNLM"/>
    </source>
</evidence>
<sequence>MHHGDFLEAMLADPALRGLTVRTTDDPSIALLDAAAVVDDLLAFHTRRIAAEGYLRTARDRRSLGLLGRLVDYRPRPGLAADTHLAYRLDERSQPGEVLIPRGSLSRSVPAVSGEQPQAFETDADLTARADFNELPVLLHRPGVLTPGDLGRLTEILLAGTNTLLVVGDRLLFVFGTEILRLVTVTSVQVDRERDVTMVGLSVLSDDNGADDALTSLFALRVTDAPFGATARLQPVRDDQGRVINLTDWPLAGATLTTTRIVFDTAGRTAQRAELIFARPEGTVQHAEDLPTETKTINLGDGQVRVTGTEAAVDVDWATHRLAVATPAADRRLRVTVDDREFELAPGDEEKFTTGNQEISVRYAAATQPASVEIAVATVPEESTRRVLSLDAVHTTITPGSPVVIERAGRPVIITEVVEARTATYAAFGITGRGTRLVLADPWLDEHDVLLAQIRDTTVYAAGDALVPAGEPVTEPVHGNRIELAGRHGGLRPGRLLAVTGPPGVEIVVIAAVEDATITLTEALTGRYPRDAVRILGNVVPAGNGESRDEPIGSGDATAANQTFTLWQEPLTWLPAGNPLGARPALEIRVDGLLWQEADSLAGRGPAERVYALGATPAGRTTVTFGDGRNGARLPTGQENVRARYRFGGGAAGNLPAGRITQPVTRPIGVIGVTNPIPATGGADPDGPGLARRRIPLTVSTLDRLVSVQDYAEFARSRVGIGRAAAREVFDGRRRVVEVTVAGVDDVPIAPDSDLLPALRAALAAHGDPHLPVRVAVRDLVPLRLVAAVKVAPGHSWELVEPRLRAALLQRLGYVGRELGQAAYLSDVLAVADRTPGADYADVAVFATATGPDEPLPVINARPDQFAVLASDDLTLTEIA</sequence>
<comment type="caution">
    <text evidence="1">The sequence shown here is derived from an EMBL/GenBank/DDBJ whole genome shotgun (WGS) entry which is preliminary data.</text>
</comment>
<dbReference type="NCBIfam" id="TIGR02243">
    <property type="entry name" value="putative baseplate assembly protein"/>
    <property type="match status" value="1"/>
</dbReference>